<dbReference type="GO" id="GO:0007169">
    <property type="term" value="P:cell surface receptor protein tyrosine kinase signaling pathway"/>
    <property type="evidence" value="ECO:0007669"/>
    <property type="project" value="TreeGrafter"/>
</dbReference>
<dbReference type="GO" id="GO:0004714">
    <property type="term" value="F:transmembrane receptor protein tyrosine kinase activity"/>
    <property type="evidence" value="ECO:0007669"/>
    <property type="project" value="TreeGrafter"/>
</dbReference>
<dbReference type="Pfam" id="PF07714">
    <property type="entry name" value="PK_Tyr_Ser-Thr"/>
    <property type="match status" value="1"/>
</dbReference>
<dbReference type="Proteomes" id="UP000887540">
    <property type="component" value="Unplaced"/>
</dbReference>
<dbReference type="InterPro" id="IPR011009">
    <property type="entry name" value="Kinase-like_dom_sf"/>
</dbReference>
<dbReference type="PANTHER" id="PTHR24416">
    <property type="entry name" value="TYROSINE-PROTEIN KINASE RECEPTOR"/>
    <property type="match status" value="1"/>
</dbReference>
<protein>
    <submittedName>
        <fullName evidence="3">Protein kinase domain-containing protein</fullName>
    </submittedName>
</protein>
<dbReference type="AlphaFoldDB" id="A0A914CIJ9"/>
<accession>A0A914CIJ9</accession>
<dbReference type="SUPFAM" id="SSF56112">
    <property type="entry name" value="Protein kinase-like (PK-like)"/>
    <property type="match status" value="1"/>
</dbReference>
<organism evidence="2 3">
    <name type="scientific">Acrobeloides nanus</name>
    <dbReference type="NCBI Taxonomy" id="290746"/>
    <lineage>
        <taxon>Eukaryota</taxon>
        <taxon>Metazoa</taxon>
        <taxon>Ecdysozoa</taxon>
        <taxon>Nematoda</taxon>
        <taxon>Chromadorea</taxon>
        <taxon>Rhabditida</taxon>
        <taxon>Tylenchina</taxon>
        <taxon>Cephalobomorpha</taxon>
        <taxon>Cephaloboidea</taxon>
        <taxon>Cephalobidae</taxon>
        <taxon>Acrobeloides</taxon>
    </lineage>
</organism>
<feature type="domain" description="Protein kinase" evidence="1">
    <location>
        <begin position="27"/>
        <end position="166"/>
    </location>
</feature>
<evidence type="ECO:0000313" key="2">
    <source>
        <dbReference type="Proteomes" id="UP000887540"/>
    </source>
</evidence>
<dbReference type="GO" id="GO:0005886">
    <property type="term" value="C:plasma membrane"/>
    <property type="evidence" value="ECO:0007669"/>
    <property type="project" value="TreeGrafter"/>
</dbReference>
<sequence>MNMSPEEIAEMKSKSDEMMIQHGKTHINFENVFGKGVSSTVFKGHLIGPSPLHQQQKTAQTQKFVDCDVAVKVTNRFGQTEVEQLFKEIDAMKKMGYHENVMCMLGWALPGDTPCLVFEIAEKDLLHYMSEFRDAVAEVMPYQKILDILRQIILDKFLFMFFFIKA</sequence>
<dbReference type="GO" id="GO:0005524">
    <property type="term" value="F:ATP binding"/>
    <property type="evidence" value="ECO:0007669"/>
    <property type="project" value="InterPro"/>
</dbReference>
<keyword evidence="2" id="KW-1185">Reference proteome</keyword>
<reference evidence="3" key="1">
    <citation type="submission" date="2022-11" db="UniProtKB">
        <authorList>
            <consortium name="WormBaseParasite"/>
        </authorList>
    </citation>
    <scope>IDENTIFICATION</scope>
</reference>
<dbReference type="GO" id="GO:0043235">
    <property type="term" value="C:receptor complex"/>
    <property type="evidence" value="ECO:0007669"/>
    <property type="project" value="TreeGrafter"/>
</dbReference>
<evidence type="ECO:0000259" key="1">
    <source>
        <dbReference type="PROSITE" id="PS50011"/>
    </source>
</evidence>
<name>A0A914CIJ9_9BILA</name>
<dbReference type="InterPro" id="IPR000719">
    <property type="entry name" value="Prot_kinase_dom"/>
</dbReference>
<dbReference type="WBParaSite" id="ACRNAN_scaffold11031.g16512.t1">
    <property type="protein sequence ID" value="ACRNAN_scaffold11031.g16512.t1"/>
    <property type="gene ID" value="ACRNAN_scaffold11031.g16512"/>
</dbReference>
<dbReference type="Gene3D" id="3.30.200.20">
    <property type="entry name" value="Phosphorylase Kinase, domain 1"/>
    <property type="match status" value="1"/>
</dbReference>
<dbReference type="InterPro" id="IPR050122">
    <property type="entry name" value="RTK"/>
</dbReference>
<dbReference type="PANTHER" id="PTHR24416:SF548">
    <property type="entry name" value="PROTEIN KINASE DOMAIN-CONTAINING PROTEIN"/>
    <property type="match status" value="1"/>
</dbReference>
<proteinExistence type="predicted"/>
<dbReference type="PROSITE" id="PS50011">
    <property type="entry name" value="PROTEIN_KINASE_DOM"/>
    <property type="match status" value="1"/>
</dbReference>
<evidence type="ECO:0000313" key="3">
    <source>
        <dbReference type="WBParaSite" id="ACRNAN_scaffold11031.g16512.t1"/>
    </source>
</evidence>
<dbReference type="InterPro" id="IPR001245">
    <property type="entry name" value="Ser-Thr/Tyr_kinase_cat_dom"/>
</dbReference>